<evidence type="ECO:0000313" key="2">
    <source>
        <dbReference type="Proteomes" id="UP000828390"/>
    </source>
</evidence>
<dbReference type="AlphaFoldDB" id="A0A9D4QSJ7"/>
<keyword evidence="2" id="KW-1185">Reference proteome</keyword>
<organism evidence="1 2">
    <name type="scientific">Dreissena polymorpha</name>
    <name type="common">Zebra mussel</name>
    <name type="synonym">Mytilus polymorpha</name>
    <dbReference type="NCBI Taxonomy" id="45954"/>
    <lineage>
        <taxon>Eukaryota</taxon>
        <taxon>Metazoa</taxon>
        <taxon>Spiralia</taxon>
        <taxon>Lophotrochozoa</taxon>
        <taxon>Mollusca</taxon>
        <taxon>Bivalvia</taxon>
        <taxon>Autobranchia</taxon>
        <taxon>Heteroconchia</taxon>
        <taxon>Euheterodonta</taxon>
        <taxon>Imparidentia</taxon>
        <taxon>Neoheterodontei</taxon>
        <taxon>Myida</taxon>
        <taxon>Dreissenoidea</taxon>
        <taxon>Dreissenidae</taxon>
        <taxon>Dreissena</taxon>
    </lineage>
</organism>
<reference evidence="1" key="2">
    <citation type="submission" date="2020-11" db="EMBL/GenBank/DDBJ databases">
        <authorList>
            <person name="McCartney M.A."/>
            <person name="Auch B."/>
            <person name="Kono T."/>
            <person name="Mallez S."/>
            <person name="Becker A."/>
            <person name="Gohl D.M."/>
            <person name="Silverstein K.A.T."/>
            <person name="Koren S."/>
            <person name="Bechman K.B."/>
            <person name="Herman A."/>
            <person name="Abrahante J.E."/>
            <person name="Garbe J."/>
        </authorList>
    </citation>
    <scope>NUCLEOTIDE SEQUENCE</scope>
    <source>
        <strain evidence="1">Duluth1</strain>
        <tissue evidence="1">Whole animal</tissue>
    </source>
</reference>
<proteinExistence type="predicted"/>
<protein>
    <submittedName>
        <fullName evidence="1">Uncharacterized protein</fullName>
    </submittedName>
</protein>
<dbReference type="EMBL" id="JAIWYP010000004">
    <property type="protein sequence ID" value="KAH3842041.1"/>
    <property type="molecule type" value="Genomic_DNA"/>
</dbReference>
<reference evidence="1" key="1">
    <citation type="journal article" date="2019" name="bioRxiv">
        <title>The Genome of the Zebra Mussel, Dreissena polymorpha: A Resource for Invasive Species Research.</title>
        <authorList>
            <person name="McCartney M.A."/>
            <person name="Auch B."/>
            <person name="Kono T."/>
            <person name="Mallez S."/>
            <person name="Zhang Y."/>
            <person name="Obille A."/>
            <person name="Becker A."/>
            <person name="Abrahante J.E."/>
            <person name="Garbe J."/>
            <person name="Badalamenti J.P."/>
            <person name="Herman A."/>
            <person name="Mangelson H."/>
            <person name="Liachko I."/>
            <person name="Sullivan S."/>
            <person name="Sone E.D."/>
            <person name="Koren S."/>
            <person name="Silverstein K.A.T."/>
            <person name="Beckman K.B."/>
            <person name="Gohl D.M."/>
        </authorList>
    </citation>
    <scope>NUCLEOTIDE SEQUENCE</scope>
    <source>
        <strain evidence="1">Duluth1</strain>
        <tissue evidence="1">Whole animal</tissue>
    </source>
</reference>
<evidence type="ECO:0000313" key="1">
    <source>
        <dbReference type="EMBL" id="KAH3842041.1"/>
    </source>
</evidence>
<dbReference type="Proteomes" id="UP000828390">
    <property type="component" value="Unassembled WGS sequence"/>
</dbReference>
<comment type="caution">
    <text evidence="1">The sequence shown here is derived from an EMBL/GenBank/DDBJ whole genome shotgun (WGS) entry which is preliminary data.</text>
</comment>
<sequence length="72" mass="8220">MSGEHDEKSGDHEDSGFEELDEVLKNVRTMTNKKKTLVTESRKSTTFAEGGFLYEVITITKNIYFDKMCVPL</sequence>
<gene>
    <name evidence="1" type="ORF">DPMN_115529</name>
</gene>
<accession>A0A9D4QSJ7</accession>
<name>A0A9D4QSJ7_DREPO</name>